<feature type="transmembrane region" description="Helical" evidence="1">
    <location>
        <begin position="147"/>
        <end position="168"/>
    </location>
</feature>
<keyword evidence="1" id="KW-1133">Transmembrane helix</keyword>
<organism evidence="2 3">
    <name type="scientific">Floricoccus penangensis</name>
    <dbReference type="NCBI Taxonomy" id="1859475"/>
    <lineage>
        <taxon>Bacteria</taxon>
        <taxon>Bacillati</taxon>
        <taxon>Bacillota</taxon>
        <taxon>Bacilli</taxon>
        <taxon>Lactobacillales</taxon>
        <taxon>Streptococcaceae</taxon>
        <taxon>Floricoccus</taxon>
    </lineage>
</organism>
<accession>A0A9Q5JF66</accession>
<dbReference type="Pfam" id="PF11683">
    <property type="entry name" value="DUF3278"/>
    <property type="match status" value="1"/>
</dbReference>
<keyword evidence="1" id="KW-0812">Transmembrane</keyword>
<dbReference type="InterPro" id="IPR021697">
    <property type="entry name" value="DUF3278"/>
</dbReference>
<feature type="transmembrane region" description="Helical" evidence="1">
    <location>
        <begin position="66"/>
        <end position="89"/>
    </location>
</feature>
<keyword evidence="3" id="KW-1185">Reference proteome</keyword>
<feature type="transmembrane region" description="Helical" evidence="1">
    <location>
        <begin position="38"/>
        <end position="60"/>
    </location>
</feature>
<gene>
    <name evidence="2" type="ORF">BG262_07070</name>
</gene>
<dbReference type="EMBL" id="MKIQ01000031">
    <property type="protein sequence ID" value="OFI45753.1"/>
    <property type="molecule type" value="Genomic_DNA"/>
</dbReference>
<comment type="caution">
    <text evidence="2">The sequence shown here is derived from an EMBL/GenBank/DDBJ whole genome shotgun (WGS) entry which is preliminary data.</text>
</comment>
<evidence type="ECO:0000256" key="1">
    <source>
        <dbReference type="SAM" id="Phobius"/>
    </source>
</evidence>
<dbReference type="Proteomes" id="UP000177273">
    <property type="component" value="Unassembled WGS sequence"/>
</dbReference>
<protein>
    <recommendedName>
        <fullName evidence="4">DUF3278 domain-containing protein</fullName>
    </recommendedName>
</protein>
<proteinExistence type="predicted"/>
<reference evidence="3" key="1">
    <citation type="submission" date="2016-09" db="EMBL/GenBank/DDBJ databases">
        <title>Draft genome sequence of a novel species of the family Streptococcaceae isolated from flowers.</title>
        <authorList>
            <person name="Chuah L.-O."/>
            <person name="Yap K.-P."/>
            <person name="Thong K.L."/>
            <person name="Liong M.T."/>
            <person name="Ahmad R."/>
            <person name="Rusul G."/>
        </authorList>
    </citation>
    <scope>NUCLEOTIDE SEQUENCE [LARGE SCALE GENOMIC DNA]</scope>
    <source>
        <strain evidence="3">HibF3</strain>
    </source>
</reference>
<feature type="transmembrane region" description="Helical" evidence="1">
    <location>
        <begin position="114"/>
        <end position="135"/>
    </location>
</feature>
<dbReference type="AlphaFoldDB" id="A0A9Q5JF66"/>
<evidence type="ECO:0000313" key="3">
    <source>
        <dbReference type="Proteomes" id="UP000177273"/>
    </source>
</evidence>
<name>A0A9Q5JF66_9LACT</name>
<sequence length="186" mass="21891">MKKDNSETLWVKLVRKFYGIEGPIDEYIEKSINRIGNFGFIISEIYIFISVPLLLIAWYYLDYENFPVAIIIYSLVYIIIIGTFIPYLMNKYKVGFAFQEKDYKSVMRSSRKNIFFSSIVFTSFLLLTDIFFTAIGFDEGGWSKVFSLKNIIPTIFFGIIWGILMYLLRRSSVKKSIRETELMEED</sequence>
<dbReference type="OrthoDB" id="2142440at2"/>
<dbReference type="RefSeq" id="WP_070788717.1">
    <property type="nucleotide sequence ID" value="NZ_MKIQ01000031.1"/>
</dbReference>
<evidence type="ECO:0008006" key="4">
    <source>
        <dbReference type="Google" id="ProtNLM"/>
    </source>
</evidence>
<keyword evidence="1" id="KW-0472">Membrane</keyword>
<evidence type="ECO:0000313" key="2">
    <source>
        <dbReference type="EMBL" id="OFI45753.1"/>
    </source>
</evidence>